<dbReference type="PANTHER" id="PTHR21445">
    <property type="entry name" value="ENDONUCLEASE IV ENDODEOXYRIBONUCLEASE IV"/>
    <property type="match status" value="1"/>
</dbReference>
<organism evidence="2 3">
    <name type="scientific">Lacrimispora amygdalina</name>
    <dbReference type="NCBI Taxonomy" id="253257"/>
    <lineage>
        <taxon>Bacteria</taxon>
        <taxon>Bacillati</taxon>
        <taxon>Bacillota</taxon>
        <taxon>Clostridia</taxon>
        <taxon>Lachnospirales</taxon>
        <taxon>Lachnospiraceae</taxon>
        <taxon>Lacrimispora</taxon>
    </lineage>
</organism>
<evidence type="ECO:0000259" key="1">
    <source>
        <dbReference type="Pfam" id="PF01261"/>
    </source>
</evidence>
<name>A0ABQ5M3T2_9FIRM</name>
<sequence length="252" mass="28831">MKEIVLCDGSKPEEVSMLCKKYGISVNIDAFSETDVYDDYCEEVNKTLMVYHDINIVSMHGPYKDLCLGSKDKLIRSATMERFENAYNISKLLNCPNIILHHGYIPGTSIPSNWIKRAALFFDEFLGEKDESITIHLENQFEHSPDIVSEVITTVNDKRLGICLDVGHANCNSSTPVLKWIEHLNKKISFVHLHNNNGLSDQHLDFSSGTIDFMEICMALEKHSQNSTWLIETNSLEDTEKSIQWLKNNHFF</sequence>
<dbReference type="Gene3D" id="3.20.20.150">
    <property type="entry name" value="Divalent-metal-dependent TIM barrel enzymes"/>
    <property type="match status" value="1"/>
</dbReference>
<dbReference type="EMBL" id="BRPJ01000030">
    <property type="protein sequence ID" value="GLB29618.1"/>
    <property type="molecule type" value="Genomic_DNA"/>
</dbReference>
<dbReference type="PANTHER" id="PTHR21445:SF0">
    <property type="entry name" value="APURINIC-APYRIMIDINIC ENDONUCLEASE"/>
    <property type="match status" value="1"/>
</dbReference>
<reference evidence="2 3" key="1">
    <citation type="journal article" date="2024" name="Int. J. Syst. Evol. Microbiol.">
        <title>Lacrimispora brassicae sp. nov. isolated from fermented cabbage, and proposal of Clostridium indicum Gundawar et al. 2019 and Clostridium methoxybenzovorans Mechichi et al. 1999 as heterotypic synonyms of Lacrimispora amygdalina (Parshina et al. 2003) Haas and Blanchard 2020 and Lacrimispora indolis (McClung and McCoy 1957) Haas and Blanchard 2020, respectively.</title>
        <authorList>
            <person name="Kobayashi H."/>
            <person name="Tanizawa Y."/>
            <person name="Sakamoto M."/>
            <person name="Ohkuma M."/>
            <person name="Tohno M."/>
        </authorList>
    </citation>
    <scope>NUCLEOTIDE SEQUENCE [LARGE SCALE GENOMIC DNA]</scope>
    <source>
        <strain evidence="2 3">DSM 12857</strain>
    </source>
</reference>
<dbReference type="Pfam" id="PF01261">
    <property type="entry name" value="AP_endonuc_2"/>
    <property type="match status" value="1"/>
</dbReference>
<evidence type="ECO:0000313" key="3">
    <source>
        <dbReference type="Proteomes" id="UP001419084"/>
    </source>
</evidence>
<dbReference type="SUPFAM" id="SSF51658">
    <property type="entry name" value="Xylose isomerase-like"/>
    <property type="match status" value="1"/>
</dbReference>
<dbReference type="Proteomes" id="UP001419084">
    <property type="component" value="Unassembled WGS sequence"/>
</dbReference>
<proteinExistence type="predicted"/>
<dbReference type="RefSeq" id="WP_346064952.1">
    <property type="nucleotide sequence ID" value="NZ_BRPJ01000030.1"/>
</dbReference>
<keyword evidence="3" id="KW-1185">Reference proteome</keyword>
<feature type="domain" description="Xylose isomerase-like TIM barrel" evidence="1">
    <location>
        <begin position="33"/>
        <end position="248"/>
    </location>
</feature>
<dbReference type="InterPro" id="IPR013022">
    <property type="entry name" value="Xyl_isomerase-like_TIM-brl"/>
</dbReference>
<evidence type="ECO:0000313" key="2">
    <source>
        <dbReference type="EMBL" id="GLB29618.1"/>
    </source>
</evidence>
<dbReference type="InterPro" id="IPR001719">
    <property type="entry name" value="AP_endonuc_2"/>
</dbReference>
<accession>A0ABQ5M3T2</accession>
<comment type="caution">
    <text evidence="2">The sequence shown here is derived from an EMBL/GenBank/DDBJ whole genome shotgun (WGS) entry which is preliminary data.</text>
</comment>
<gene>
    <name evidence="2" type="ORF">LAD12857_15410</name>
</gene>
<protein>
    <recommendedName>
        <fullName evidence="1">Xylose isomerase-like TIM barrel domain-containing protein</fullName>
    </recommendedName>
</protein>
<dbReference type="InterPro" id="IPR036237">
    <property type="entry name" value="Xyl_isomerase-like_sf"/>
</dbReference>